<evidence type="ECO:0000256" key="1">
    <source>
        <dbReference type="ARBA" id="ARBA00004370"/>
    </source>
</evidence>
<evidence type="ECO:0000256" key="5">
    <source>
        <dbReference type="SAM" id="Phobius"/>
    </source>
</evidence>
<feature type="domain" description="Methyl-accepting transducer" evidence="6">
    <location>
        <begin position="265"/>
        <end position="501"/>
    </location>
</feature>
<comment type="subcellular location">
    <subcellularLocation>
        <location evidence="1">Membrane</location>
    </subcellularLocation>
</comment>
<evidence type="ECO:0000256" key="3">
    <source>
        <dbReference type="ARBA" id="ARBA00029447"/>
    </source>
</evidence>
<dbReference type="RefSeq" id="WP_091936612.1">
    <property type="nucleotide sequence ID" value="NZ_FNCY01000006.1"/>
</dbReference>
<dbReference type="SMART" id="SM00304">
    <property type="entry name" value="HAMP"/>
    <property type="match status" value="1"/>
</dbReference>
<dbReference type="OrthoDB" id="5298208at2"/>
<protein>
    <submittedName>
        <fullName evidence="8">Methyl-accepting chemotaxis protein</fullName>
    </submittedName>
</protein>
<dbReference type="GO" id="GO:0004888">
    <property type="term" value="F:transmembrane signaling receptor activity"/>
    <property type="evidence" value="ECO:0007669"/>
    <property type="project" value="InterPro"/>
</dbReference>
<sequence>MLISRKIWLLVALAMATAAAISFFGLFGLRVVNTDVKGIAEESVPAMLKISDMRSTYLGLIPKLYERAGTDDAAKGESLEKEINEGGQALIKQINAYSDNVTDEDRKNDLTQAKLGLIAFITRMRQISALASQGENGMALDMIKRDIGPLHHDLAAAFDKLVKVSIDDVNVHSQSADSAFKRTLMITIAAAVIGVGGIGLMGFFLGGSITKPLSAMQQAITQTSTELDFTRSIDIRSDDEIGRTLRAYNELLSRLRASLSGVQAAAARMAQISDDVNQTTKEITENSHAQNDASSSMAAAIEELTVSISMVANQAQEASQHTLKSRETADSGAEVILATVQGIQTISDSVRQTSTRIDALRNDSEKISSVANIIKEIAEQTNLLALNAAIEAARAGEQGRGFAVVADEVRKLAERTTQSTQEISTLLGQMQSSAAHAVNSMGQAVRSVDVGVENAQRAGHSIQEIKEGSSTVVGSVEEISEAVREQSAATTSISQRIEQIAQMTERNTQAVETTAEAVNRMSEMSREIAETLRAYKV</sequence>
<name>A0A1G8CRR2_9RHOO</name>
<dbReference type="Proteomes" id="UP000198607">
    <property type="component" value="Unassembled WGS sequence"/>
</dbReference>
<dbReference type="GO" id="GO:0016020">
    <property type="term" value="C:membrane"/>
    <property type="evidence" value="ECO:0007669"/>
    <property type="project" value="UniProtKB-SubCell"/>
</dbReference>
<reference evidence="8 9" key="1">
    <citation type="submission" date="2016-10" db="EMBL/GenBank/DDBJ databases">
        <authorList>
            <person name="de Groot N.N."/>
        </authorList>
    </citation>
    <scope>NUCLEOTIDE SEQUENCE [LARGE SCALE GENOMIC DNA]</scope>
    <source>
        <strain evidence="8 9">DSM 5885</strain>
    </source>
</reference>
<dbReference type="GO" id="GO:0007165">
    <property type="term" value="P:signal transduction"/>
    <property type="evidence" value="ECO:0007669"/>
    <property type="project" value="UniProtKB-KW"/>
</dbReference>
<dbReference type="GO" id="GO:0006935">
    <property type="term" value="P:chemotaxis"/>
    <property type="evidence" value="ECO:0007669"/>
    <property type="project" value="InterPro"/>
</dbReference>
<comment type="similarity">
    <text evidence="3">Belongs to the methyl-accepting chemotaxis (MCP) protein family.</text>
</comment>
<feature type="domain" description="HAMP" evidence="7">
    <location>
        <begin position="207"/>
        <end position="260"/>
    </location>
</feature>
<dbReference type="PANTHER" id="PTHR32089">
    <property type="entry name" value="METHYL-ACCEPTING CHEMOTAXIS PROTEIN MCPB"/>
    <property type="match status" value="1"/>
</dbReference>
<dbReference type="InterPro" id="IPR004089">
    <property type="entry name" value="MCPsignal_dom"/>
</dbReference>
<dbReference type="CDD" id="cd11386">
    <property type="entry name" value="MCP_signal"/>
    <property type="match status" value="1"/>
</dbReference>
<dbReference type="PANTHER" id="PTHR32089:SF112">
    <property type="entry name" value="LYSOZYME-LIKE PROTEIN-RELATED"/>
    <property type="match status" value="1"/>
</dbReference>
<dbReference type="FunFam" id="1.10.287.950:FF:000001">
    <property type="entry name" value="Methyl-accepting chemotaxis sensory transducer"/>
    <property type="match status" value="1"/>
</dbReference>
<keyword evidence="5" id="KW-1133">Transmembrane helix</keyword>
<feature type="transmembrane region" description="Helical" evidence="5">
    <location>
        <begin position="184"/>
        <end position="206"/>
    </location>
</feature>
<evidence type="ECO:0000256" key="4">
    <source>
        <dbReference type="PROSITE-ProRule" id="PRU00284"/>
    </source>
</evidence>
<dbReference type="PROSITE" id="PS50111">
    <property type="entry name" value="CHEMOTAXIS_TRANSDUC_2"/>
    <property type="match status" value="1"/>
</dbReference>
<evidence type="ECO:0000313" key="8">
    <source>
        <dbReference type="EMBL" id="SDH48136.1"/>
    </source>
</evidence>
<dbReference type="PROSITE" id="PS50885">
    <property type="entry name" value="HAMP"/>
    <property type="match status" value="1"/>
</dbReference>
<dbReference type="InterPro" id="IPR024478">
    <property type="entry name" value="HlyB_4HB_MCP"/>
</dbReference>
<dbReference type="Pfam" id="PF12729">
    <property type="entry name" value="4HB_MCP_1"/>
    <property type="match status" value="1"/>
</dbReference>
<dbReference type="CDD" id="cd06225">
    <property type="entry name" value="HAMP"/>
    <property type="match status" value="1"/>
</dbReference>
<evidence type="ECO:0000259" key="7">
    <source>
        <dbReference type="PROSITE" id="PS50885"/>
    </source>
</evidence>
<evidence type="ECO:0000313" key="9">
    <source>
        <dbReference type="Proteomes" id="UP000198607"/>
    </source>
</evidence>
<proteinExistence type="inferred from homology"/>
<keyword evidence="9" id="KW-1185">Reference proteome</keyword>
<dbReference type="SMART" id="SM00283">
    <property type="entry name" value="MA"/>
    <property type="match status" value="1"/>
</dbReference>
<keyword evidence="2 4" id="KW-0807">Transducer</keyword>
<dbReference type="InterPro" id="IPR003660">
    <property type="entry name" value="HAMP_dom"/>
</dbReference>
<dbReference type="STRING" id="83767.SAMN05660652_01730"/>
<dbReference type="InterPro" id="IPR004090">
    <property type="entry name" value="Chemotax_Me-accpt_rcpt"/>
</dbReference>
<evidence type="ECO:0000259" key="6">
    <source>
        <dbReference type="PROSITE" id="PS50111"/>
    </source>
</evidence>
<gene>
    <name evidence="8" type="ORF">SAMN05660652_01730</name>
</gene>
<evidence type="ECO:0000256" key="2">
    <source>
        <dbReference type="ARBA" id="ARBA00023224"/>
    </source>
</evidence>
<dbReference type="EMBL" id="FNCY01000006">
    <property type="protein sequence ID" value="SDH48136.1"/>
    <property type="molecule type" value="Genomic_DNA"/>
</dbReference>
<dbReference type="Pfam" id="PF00672">
    <property type="entry name" value="HAMP"/>
    <property type="match status" value="1"/>
</dbReference>
<organism evidence="8 9">
    <name type="scientific">Propionivibrio dicarboxylicus</name>
    <dbReference type="NCBI Taxonomy" id="83767"/>
    <lineage>
        <taxon>Bacteria</taxon>
        <taxon>Pseudomonadati</taxon>
        <taxon>Pseudomonadota</taxon>
        <taxon>Betaproteobacteria</taxon>
        <taxon>Rhodocyclales</taxon>
        <taxon>Rhodocyclaceae</taxon>
        <taxon>Propionivibrio</taxon>
    </lineage>
</organism>
<feature type="transmembrane region" description="Helical" evidence="5">
    <location>
        <begin position="7"/>
        <end position="29"/>
    </location>
</feature>
<dbReference type="AlphaFoldDB" id="A0A1G8CRR2"/>
<accession>A0A1G8CRR2</accession>
<dbReference type="Gene3D" id="1.10.287.950">
    <property type="entry name" value="Methyl-accepting chemotaxis protein"/>
    <property type="match status" value="1"/>
</dbReference>
<dbReference type="Pfam" id="PF00015">
    <property type="entry name" value="MCPsignal"/>
    <property type="match status" value="1"/>
</dbReference>
<keyword evidence="5" id="KW-0812">Transmembrane</keyword>
<dbReference type="PRINTS" id="PR00260">
    <property type="entry name" value="CHEMTRNSDUCR"/>
</dbReference>
<dbReference type="SUPFAM" id="SSF58104">
    <property type="entry name" value="Methyl-accepting chemotaxis protein (MCP) signaling domain"/>
    <property type="match status" value="1"/>
</dbReference>
<keyword evidence="5" id="KW-0472">Membrane</keyword>